<organism evidence="1 2">
    <name type="scientific">Streptococcus panodentis</name>
    <dbReference type="NCBI Taxonomy" id="1581472"/>
    <lineage>
        <taxon>Bacteria</taxon>
        <taxon>Bacillati</taxon>
        <taxon>Bacillota</taxon>
        <taxon>Bacilli</taxon>
        <taxon>Lactobacillales</taxon>
        <taxon>Streptococcaceae</taxon>
        <taxon>Streptococcus</taxon>
    </lineage>
</organism>
<sequence length="71" mass="8082">MFFGLTMKHRVFLSFLSAEKKSQTSKGVPALICLRSFSLVFYAGSSSLWPAAKDKRKDCIEKEKKEEKSFS</sequence>
<gene>
    <name evidence="1" type="ORF">DHL47_00230</name>
</gene>
<protein>
    <submittedName>
        <fullName evidence="1">Uncharacterized protein</fullName>
    </submittedName>
</protein>
<evidence type="ECO:0000313" key="1">
    <source>
        <dbReference type="EMBL" id="MBP2619788.1"/>
    </source>
</evidence>
<name>A0ABS5AU58_9STRE</name>
<accession>A0ABS5AU58</accession>
<proteinExistence type="predicted"/>
<dbReference type="EMBL" id="QFAY01000001">
    <property type="protein sequence ID" value="MBP2619788.1"/>
    <property type="molecule type" value="Genomic_DNA"/>
</dbReference>
<keyword evidence="2" id="KW-1185">Reference proteome</keyword>
<comment type="caution">
    <text evidence="1">The sequence shown here is derived from an EMBL/GenBank/DDBJ whole genome shotgun (WGS) entry which is preliminary data.</text>
</comment>
<evidence type="ECO:0000313" key="2">
    <source>
        <dbReference type="Proteomes" id="UP001519349"/>
    </source>
</evidence>
<reference evidence="1 2" key="1">
    <citation type="submission" date="2018-05" db="EMBL/GenBank/DDBJ databases">
        <title>Draft genome sequence of Streptococcus panodentis CCUG 70867T.</title>
        <authorList>
            <person name="Salva-Serra F."/>
            <person name="Mendez V."/>
            <person name="Jaen-Luchoro D."/>
            <person name="Gonzales-Siles L."/>
            <person name="Karlsson R."/>
            <person name="Engstrom-Jakobsson H."/>
            <person name="Busquets A."/>
            <person name="Gomila M."/>
            <person name="Pineiro-Iglesias B."/>
            <person name="Bennasar-Figueras A."/>
            <person name="Seeger M."/>
            <person name="Moore E."/>
        </authorList>
    </citation>
    <scope>NUCLEOTIDE SEQUENCE [LARGE SCALE GENOMIC DNA]</scope>
    <source>
        <strain evidence="1 2">CCUG 70867</strain>
    </source>
</reference>
<dbReference type="Proteomes" id="UP001519349">
    <property type="component" value="Unassembled WGS sequence"/>
</dbReference>